<evidence type="ECO:0000256" key="9">
    <source>
        <dbReference type="ARBA" id="ARBA00022771"/>
    </source>
</evidence>
<dbReference type="Pfam" id="PF01363">
    <property type="entry name" value="FYVE"/>
    <property type="match status" value="1"/>
</dbReference>
<dbReference type="GO" id="GO:0045773">
    <property type="term" value="P:positive regulation of axon extension"/>
    <property type="evidence" value="ECO:0007669"/>
    <property type="project" value="TreeGrafter"/>
</dbReference>
<keyword evidence="10" id="KW-0256">Endoplasmic reticulum</keyword>
<dbReference type="SUPFAM" id="SSF57903">
    <property type="entry name" value="FYVE/PHD zinc finger"/>
    <property type="match status" value="1"/>
</dbReference>
<keyword evidence="14" id="KW-0966">Cell projection</keyword>
<feature type="transmembrane region" description="Helical" evidence="18">
    <location>
        <begin position="125"/>
        <end position="153"/>
    </location>
</feature>
<feature type="compositionally biased region" description="Low complexity" evidence="17">
    <location>
        <begin position="21"/>
        <end position="33"/>
    </location>
</feature>
<dbReference type="InterPro" id="IPR000306">
    <property type="entry name" value="Znf_FYVE"/>
</dbReference>
<dbReference type="GO" id="GO:0071787">
    <property type="term" value="P:endoplasmic reticulum tubular network formation"/>
    <property type="evidence" value="ECO:0007669"/>
    <property type="project" value="InterPro"/>
</dbReference>
<evidence type="ECO:0000256" key="18">
    <source>
        <dbReference type="SAM" id="Phobius"/>
    </source>
</evidence>
<keyword evidence="12 18" id="KW-1133">Transmembrane helix</keyword>
<dbReference type="STRING" id="75743.A0A401NUE7"/>
<evidence type="ECO:0000256" key="11">
    <source>
        <dbReference type="ARBA" id="ARBA00022833"/>
    </source>
</evidence>
<feature type="region of interest" description="Disordered" evidence="17">
    <location>
        <begin position="17"/>
        <end position="83"/>
    </location>
</feature>
<evidence type="ECO:0000256" key="17">
    <source>
        <dbReference type="SAM" id="MobiDB-lite"/>
    </source>
</evidence>
<dbReference type="GO" id="GO:0055038">
    <property type="term" value="C:recycling endosome membrane"/>
    <property type="evidence" value="ECO:0007669"/>
    <property type="project" value="UniProtKB-SubCell"/>
</dbReference>
<protein>
    <recommendedName>
        <fullName evidence="4">Protrudin</fullName>
    </recommendedName>
    <alternativeName>
        <fullName evidence="15">Zinc finger FYVE domain-containing protein 27</fullName>
    </alternativeName>
</protein>
<dbReference type="SMART" id="SM00064">
    <property type="entry name" value="FYVE"/>
    <property type="match status" value="1"/>
</dbReference>
<dbReference type="GO" id="GO:0072659">
    <property type="term" value="P:protein localization to plasma membrane"/>
    <property type="evidence" value="ECO:0007669"/>
    <property type="project" value="InterPro"/>
</dbReference>
<dbReference type="GO" id="GO:0032584">
    <property type="term" value="C:growth cone membrane"/>
    <property type="evidence" value="ECO:0007669"/>
    <property type="project" value="UniProtKB-SubCell"/>
</dbReference>
<comment type="subcellular location">
    <subcellularLocation>
        <location evidence="2">Cell projection</location>
        <location evidence="2">Growth cone membrane</location>
        <topology evidence="2">Multi-pass membrane protein</topology>
    </subcellularLocation>
    <subcellularLocation>
        <location evidence="3">Endoplasmic reticulum membrane</location>
        <topology evidence="3">Multi-pass membrane protein</topology>
    </subcellularLocation>
    <subcellularLocation>
        <location evidence="1">Recycling endosome membrane</location>
        <topology evidence="1">Multi-pass membrane protein</topology>
    </subcellularLocation>
</comment>
<gene>
    <name evidence="20" type="ORF">scyTo_0009821</name>
</gene>
<evidence type="ECO:0000256" key="2">
    <source>
        <dbReference type="ARBA" id="ARBA00004460"/>
    </source>
</evidence>
<keyword evidence="7" id="KW-0479">Metal-binding</keyword>
<dbReference type="OrthoDB" id="5975347at2759"/>
<keyword evidence="21" id="KW-1185">Reference proteome</keyword>
<feature type="domain" description="FYVE-type" evidence="19">
    <location>
        <begin position="388"/>
        <end position="454"/>
    </location>
</feature>
<dbReference type="GO" id="GO:0016192">
    <property type="term" value="P:vesicle-mediated transport"/>
    <property type="evidence" value="ECO:0007669"/>
    <property type="project" value="InterPro"/>
</dbReference>
<dbReference type="InterPro" id="IPR011011">
    <property type="entry name" value="Znf_FYVE_PHD"/>
</dbReference>
<evidence type="ECO:0000256" key="3">
    <source>
        <dbReference type="ARBA" id="ARBA00004477"/>
    </source>
</evidence>
<keyword evidence="5" id="KW-1003">Cell membrane</keyword>
<feature type="compositionally biased region" description="Polar residues" evidence="17">
    <location>
        <begin position="304"/>
        <end position="319"/>
    </location>
</feature>
<evidence type="ECO:0000256" key="14">
    <source>
        <dbReference type="ARBA" id="ARBA00023273"/>
    </source>
</evidence>
<dbReference type="AlphaFoldDB" id="A0A401NUE7"/>
<evidence type="ECO:0000256" key="10">
    <source>
        <dbReference type="ARBA" id="ARBA00022824"/>
    </source>
</evidence>
<reference evidence="20 21" key="1">
    <citation type="journal article" date="2018" name="Nat. Ecol. Evol.">
        <title>Shark genomes provide insights into elasmobranch evolution and the origin of vertebrates.</title>
        <authorList>
            <person name="Hara Y"/>
            <person name="Yamaguchi K"/>
            <person name="Onimaru K"/>
            <person name="Kadota M"/>
            <person name="Koyanagi M"/>
            <person name="Keeley SD"/>
            <person name="Tatsumi K"/>
            <person name="Tanaka K"/>
            <person name="Motone F"/>
            <person name="Kageyama Y"/>
            <person name="Nozu R"/>
            <person name="Adachi N"/>
            <person name="Nishimura O"/>
            <person name="Nakagawa R"/>
            <person name="Tanegashima C"/>
            <person name="Kiyatake I"/>
            <person name="Matsumoto R"/>
            <person name="Murakumo K"/>
            <person name="Nishida K"/>
            <person name="Terakita A"/>
            <person name="Kuratani S"/>
            <person name="Sato K"/>
            <person name="Hyodo S Kuraku.S."/>
        </authorList>
    </citation>
    <scope>NUCLEOTIDE SEQUENCE [LARGE SCALE GENOMIC DNA]</scope>
</reference>
<dbReference type="EMBL" id="BFAA01004111">
    <property type="protein sequence ID" value="GCB64523.1"/>
    <property type="molecule type" value="Genomic_DNA"/>
</dbReference>
<dbReference type="Proteomes" id="UP000288216">
    <property type="component" value="Unassembled WGS sequence"/>
</dbReference>
<evidence type="ECO:0000256" key="7">
    <source>
        <dbReference type="ARBA" id="ARBA00022723"/>
    </source>
</evidence>
<evidence type="ECO:0000256" key="16">
    <source>
        <dbReference type="PROSITE-ProRule" id="PRU00091"/>
    </source>
</evidence>
<dbReference type="PROSITE" id="PS50178">
    <property type="entry name" value="ZF_FYVE"/>
    <property type="match status" value="1"/>
</dbReference>
<dbReference type="InterPro" id="IPR042405">
    <property type="entry name" value="Protrudin"/>
</dbReference>
<dbReference type="Gene3D" id="3.30.40.10">
    <property type="entry name" value="Zinc/RING finger domain, C3HC4 (zinc finger)"/>
    <property type="match status" value="1"/>
</dbReference>
<evidence type="ECO:0000256" key="8">
    <source>
        <dbReference type="ARBA" id="ARBA00022753"/>
    </source>
</evidence>
<dbReference type="CDD" id="cd15723">
    <property type="entry name" value="FYVE_protrudin"/>
    <property type="match status" value="1"/>
</dbReference>
<organism evidence="20 21">
    <name type="scientific">Scyliorhinus torazame</name>
    <name type="common">Cloudy catshark</name>
    <name type="synonym">Catulus torazame</name>
    <dbReference type="NCBI Taxonomy" id="75743"/>
    <lineage>
        <taxon>Eukaryota</taxon>
        <taxon>Metazoa</taxon>
        <taxon>Chordata</taxon>
        <taxon>Craniata</taxon>
        <taxon>Vertebrata</taxon>
        <taxon>Chondrichthyes</taxon>
        <taxon>Elasmobranchii</taxon>
        <taxon>Galeomorphii</taxon>
        <taxon>Galeoidea</taxon>
        <taxon>Carcharhiniformes</taxon>
        <taxon>Scyliorhinidae</taxon>
        <taxon>Scyliorhinus</taxon>
    </lineage>
</organism>
<dbReference type="GO" id="GO:0031175">
    <property type="term" value="P:neuron projection development"/>
    <property type="evidence" value="ECO:0007669"/>
    <property type="project" value="TreeGrafter"/>
</dbReference>
<dbReference type="PANTHER" id="PTHR14543">
    <property type="entry name" value="PROTRUDIN"/>
    <property type="match status" value="1"/>
</dbReference>
<dbReference type="PANTHER" id="PTHR14543:SF1">
    <property type="entry name" value="PROTRUDIN"/>
    <property type="match status" value="1"/>
</dbReference>
<dbReference type="GO" id="GO:0005789">
    <property type="term" value="C:endoplasmic reticulum membrane"/>
    <property type="evidence" value="ECO:0007669"/>
    <property type="project" value="UniProtKB-SubCell"/>
</dbReference>
<feature type="non-terminal residue" evidence="20">
    <location>
        <position position="1"/>
    </location>
</feature>
<evidence type="ECO:0000256" key="4">
    <source>
        <dbReference type="ARBA" id="ARBA00015523"/>
    </source>
</evidence>
<feature type="region of interest" description="Disordered" evidence="17">
    <location>
        <begin position="301"/>
        <end position="338"/>
    </location>
</feature>
<name>A0A401NUE7_SCYTO</name>
<dbReference type="InterPro" id="IPR017455">
    <property type="entry name" value="Znf_FYVE-rel"/>
</dbReference>
<evidence type="ECO:0000256" key="12">
    <source>
        <dbReference type="ARBA" id="ARBA00022989"/>
    </source>
</evidence>
<feature type="compositionally biased region" description="Low complexity" evidence="17">
    <location>
        <begin position="42"/>
        <end position="69"/>
    </location>
</feature>
<evidence type="ECO:0000256" key="6">
    <source>
        <dbReference type="ARBA" id="ARBA00022692"/>
    </source>
</evidence>
<evidence type="ECO:0000313" key="20">
    <source>
        <dbReference type="EMBL" id="GCB64523.1"/>
    </source>
</evidence>
<feature type="compositionally biased region" description="Acidic residues" evidence="17">
    <location>
        <begin position="327"/>
        <end position="338"/>
    </location>
</feature>
<evidence type="ECO:0000256" key="13">
    <source>
        <dbReference type="ARBA" id="ARBA00023136"/>
    </source>
</evidence>
<keyword evidence="13 18" id="KW-0472">Membrane</keyword>
<keyword evidence="6 18" id="KW-0812">Transmembrane</keyword>
<proteinExistence type="predicted"/>
<evidence type="ECO:0000256" key="5">
    <source>
        <dbReference type="ARBA" id="ARBA00022475"/>
    </source>
</evidence>
<evidence type="ECO:0000313" key="21">
    <source>
        <dbReference type="Proteomes" id="UP000288216"/>
    </source>
</evidence>
<comment type="caution">
    <text evidence="20">The sequence shown here is derived from an EMBL/GenBank/DDBJ whole genome shotgun (WGS) entry which is preliminary data.</text>
</comment>
<accession>A0A401NUE7</accession>
<dbReference type="InterPro" id="IPR013083">
    <property type="entry name" value="Znf_RING/FYVE/PHD"/>
</dbReference>
<keyword evidence="8" id="KW-0967">Endosome</keyword>
<evidence type="ECO:0000259" key="19">
    <source>
        <dbReference type="PROSITE" id="PS50178"/>
    </source>
</evidence>
<dbReference type="GO" id="GO:0048011">
    <property type="term" value="P:neurotrophin TRK receptor signaling pathway"/>
    <property type="evidence" value="ECO:0007669"/>
    <property type="project" value="TreeGrafter"/>
</dbReference>
<sequence length="455" mass="50209">GGGSLIISNTFGAMQPALGTAPPAWEAAGAAESGGERRHSAGSPPLTTSSSIPATTTTTSSSPLGASSPLPEPETNPAEPRPKPPQTFDLLSLVVAFKRLELFAEPLYDFWEMVKYLIRWKAPKCSMLCCVTINVLFLMLTEAGWFILFAVFISTPAVLGYLQVCCQEQLTEQALTRRKSHSVRREDLQKVKITRQEALVEIKTFLIHLDEMLNKTCSSCEAAYRVLYWEDHSLSVLFYGSLMGMLSIFYLLPLCWVMVLLNSVLFLGNADFYRVITDYKGALLQTLGSNTEIEAEMVVVSESEGGSNQDITPTASTPEDVTPGNLEEPEEQEAEDEFKDAIEEDDDGPQGAGDYELTMQDNGFFNKNEPIRSKVSKLTEKLRKRYPTNNYGNCNSCNATFSVLKKRRNCSNCGNSYCSRCCSFKVPKSSMGATAPDAQRETVFVCAQCHNVLSK</sequence>
<dbReference type="GO" id="GO:0008270">
    <property type="term" value="F:zinc ion binding"/>
    <property type="evidence" value="ECO:0007669"/>
    <property type="project" value="UniProtKB-KW"/>
</dbReference>
<evidence type="ECO:0000256" key="1">
    <source>
        <dbReference type="ARBA" id="ARBA00004195"/>
    </source>
</evidence>
<dbReference type="FunFam" id="3.30.40.10:FF:000102">
    <property type="entry name" value="protrudin isoform X2"/>
    <property type="match status" value="1"/>
</dbReference>
<evidence type="ECO:0000256" key="15">
    <source>
        <dbReference type="ARBA" id="ARBA00032025"/>
    </source>
</evidence>
<keyword evidence="11" id="KW-0862">Zinc</keyword>
<feature type="transmembrane region" description="Helical" evidence="18">
    <location>
        <begin position="236"/>
        <end position="261"/>
    </location>
</feature>
<dbReference type="GO" id="GO:0071782">
    <property type="term" value="C:endoplasmic reticulum tubular network"/>
    <property type="evidence" value="ECO:0007669"/>
    <property type="project" value="TreeGrafter"/>
</dbReference>
<dbReference type="OMA" id="LYWEDHS"/>
<keyword evidence="9 16" id="KW-0863">Zinc-finger</keyword>